<protein>
    <submittedName>
        <fullName evidence="1">Uncharacterized protein</fullName>
    </submittedName>
</protein>
<dbReference type="AlphaFoldDB" id="A0A8H6CSS3"/>
<dbReference type="GeneID" id="59293248"/>
<comment type="caution">
    <text evidence="1">The sequence shown here is derived from an EMBL/GenBank/DDBJ whole genome shotgun (WGS) entry which is preliminary data.</text>
</comment>
<evidence type="ECO:0000313" key="2">
    <source>
        <dbReference type="Proteomes" id="UP000578531"/>
    </source>
</evidence>
<proteinExistence type="predicted"/>
<evidence type="ECO:0000313" key="1">
    <source>
        <dbReference type="EMBL" id="KAF6228759.1"/>
    </source>
</evidence>
<dbReference type="RefSeq" id="XP_037159574.1">
    <property type="nucleotide sequence ID" value="XM_037313486.1"/>
</dbReference>
<reference evidence="1 2" key="1">
    <citation type="journal article" date="2020" name="Genomics">
        <title>Complete, high-quality genomes from long-read metagenomic sequencing of two wolf lichen thalli reveals enigmatic genome architecture.</title>
        <authorList>
            <person name="McKenzie S.K."/>
            <person name="Walston R.F."/>
            <person name="Allen J.L."/>
        </authorList>
    </citation>
    <scope>NUCLEOTIDE SEQUENCE [LARGE SCALE GENOMIC DNA]</scope>
    <source>
        <strain evidence="1">WasteWater2</strain>
    </source>
</reference>
<keyword evidence="2" id="KW-1185">Reference proteome</keyword>
<accession>A0A8H6CSS3</accession>
<name>A0A8H6CSS3_9LECA</name>
<dbReference type="Proteomes" id="UP000578531">
    <property type="component" value="Unassembled WGS sequence"/>
</dbReference>
<organism evidence="1 2">
    <name type="scientific">Letharia columbiana</name>
    <dbReference type="NCBI Taxonomy" id="112416"/>
    <lineage>
        <taxon>Eukaryota</taxon>
        <taxon>Fungi</taxon>
        <taxon>Dikarya</taxon>
        <taxon>Ascomycota</taxon>
        <taxon>Pezizomycotina</taxon>
        <taxon>Lecanoromycetes</taxon>
        <taxon>OSLEUM clade</taxon>
        <taxon>Lecanoromycetidae</taxon>
        <taxon>Lecanorales</taxon>
        <taxon>Lecanorineae</taxon>
        <taxon>Parmeliaceae</taxon>
        <taxon>Letharia</taxon>
    </lineage>
</organism>
<dbReference type="EMBL" id="JACCJC010000074">
    <property type="protein sequence ID" value="KAF6228759.1"/>
    <property type="molecule type" value="Genomic_DNA"/>
</dbReference>
<sequence length="143" mass="16085">MRAVTGKRLIRKLQLCNSGFDCGNGVSERIWSSMTQHEIFAIRHTQRLTIKGLEIERHQEGSDGSGHYRASKMASQTDVAAASERLKDVGHLSLGITHAQEPVRDEFVGILFKLEVWMATPKPQMKLPLRRKYSVLSSLIVRG</sequence>
<gene>
    <name evidence="1" type="ORF">HO173_011606</name>
</gene>